<dbReference type="Proteomes" id="UP001062846">
    <property type="component" value="Chromosome 2"/>
</dbReference>
<gene>
    <name evidence="1" type="ORF">RHMOL_Rhmol02G0188600</name>
</gene>
<comment type="caution">
    <text evidence="1">The sequence shown here is derived from an EMBL/GenBank/DDBJ whole genome shotgun (WGS) entry which is preliminary data.</text>
</comment>
<reference evidence="1" key="1">
    <citation type="submission" date="2022-02" db="EMBL/GenBank/DDBJ databases">
        <title>Plant Genome Project.</title>
        <authorList>
            <person name="Zhang R.-G."/>
        </authorList>
    </citation>
    <scope>NUCLEOTIDE SEQUENCE</scope>
    <source>
        <strain evidence="1">AT1</strain>
    </source>
</reference>
<name>A0ACC0PRE6_RHOML</name>
<evidence type="ECO:0000313" key="2">
    <source>
        <dbReference type="Proteomes" id="UP001062846"/>
    </source>
</evidence>
<sequence length="50" mass="5835">MTVDHCIIEYKPQCPINSTGRVRVYVYDTRLQGQIKNKPNTYFQSTVQLS</sequence>
<keyword evidence="2" id="KW-1185">Reference proteome</keyword>
<dbReference type="EMBL" id="CM046389">
    <property type="protein sequence ID" value="KAI8568312.1"/>
    <property type="molecule type" value="Genomic_DNA"/>
</dbReference>
<protein>
    <submittedName>
        <fullName evidence="1">Uncharacterized protein</fullName>
    </submittedName>
</protein>
<proteinExistence type="predicted"/>
<evidence type="ECO:0000313" key="1">
    <source>
        <dbReference type="EMBL" id="KAI8568312.1"/>
    </source>
</evidence>
<accession>A0ACC0PRE6</accession>
<organism evidence="1 2">
    <name type="scientific">Rhododendron molle</name>
    <name type="common">Chinese azalea</name>
    <name type="synonym">Azalea mollis</name>
    <dbReference type="NCBI Taxonomy" id="49168"/>
    <lineage>
        <taxon>Eukaryota</taxon>
        <taxon>Viridiplantae</taxon>
        <taxon>Streptophyta</taxon>
        <taxon>Embryophyta</taxon>
        <taxon>Tracheophyta</taxon>
        <taxon>Spermatophyta</taxon>
        <taxon>Magnoliopsida</taxon>
        <taxon>eudicotyledons</taxon>
        <taxon>Gunneridae</taxon>
        <taxon>Pentapetalae</taxon>
        <taxon>asterids</taxon>
        <taxon>Ericales</taxon>
        <taxon>Ericaceae</taxon>
        <taxon>Ericoideae</taxon>
        <taxon>Rhodoreae</taxon>
        <taxon>Rhododendron</taxon>
    </lineage>
</organism>